<accession>A0A369WRK1</accession>
<sequence>MDRSSNTDATNFFTAMNAETHKLVEMFGGQVGEQYLDNLNSAWSQLLSRPTDPQGWVEAINEYQRSSLQFWSTLLTGSDAAATNRDSRFKADEWSENPVFNYIKESYLIASKLLNKAVENVNLDDKSQKKLEFFTQQYIDAMSPSNFAATNPEVLQQAVETKGQSLISGLQNLLGDLDKGRITMTDEEAFVLGENVATTEGQVVYENELFQLIQYTPTQEKVAERPLLIVPPCINKFYIMDLQPGNSFAKYNVDQGNNTFMVSWVNATPEQSHLNWDDYIESGVLEALEVVKKITGSKKVNTAGWCIGGTILSTALAVLTERKDNTVSSATFLTTMTDFEEPGDIGVFLGDDEVGSLLQKVEQEGVLNGKNLATAFNMLRSNDLIWSYVVNNYLKGQNPVPFDLLYWNSDPTNLPADFYSFYIRNMYLENNLSKPGGVTICNTPIDLAKIKTPSYFLSCIEDHIAPWKSTYKGTEMLKNCEFVLGASGHIAGVINPASRNRRHFWINGELGGTPDQWLDSAEKQEGSWWSHWSAWLKKRAGKQIEAPKELGSKDHAPIEPAPGRYVAVRID</sequence>
<protein>
    <submittedName>
        <fullName evidence="6">Class I poly(R)-hydroxyalkanoic acid synthase</fullName>
    </submittedName>
</protein>
<keyword evidence="2" id="KW-0963">Cytoplasm</keyword>
<dbReference type="Gene3D" id="3.40.50.1820">
    <property type="entry name" value="alpha/beta hydrolase"/>
    <property type="match status" value="1"/>
</dbReference>
<evidence type="ECO:0000256" key="2">
    <source>
        <dbReference type="ARBA" id="ARBA00022490"/>
    </source>
</evidence>
<dbReference type="InterPro" id="IPR010941">
    <property type="entry name" value="PhaC_N"/>
</dbReference>
<dbReference type="AlphaFoldDB" id="A0A369WRK1"/>
<dbReference type="GO" id="GO:0042619">
    <property type="term" value="P:poly-hydroxybutyrate biosynthetic process"/>
    <property type="evidence" value="ECO:0007669"/>
    <property type="project" value="InterPro"/>
</dbReference>
<keyword evidence="4" id="KW-0012">Acyltransferase</keyword>
<evidence type="ECO:0000313" key="7">
    <source>
        <dbReference type="Proteomes" id="UP000253769"/>
    </source>
</evidence>
<keyword evidence="7" id="KW-1185">Reference proteome</keyword>
<dbReference type="OrthoDB" id="7208816at2"/>
<dbReference type="Proteomes" id="UP000253769">
    <property type="component" value="Unassembled WGS sequence"/>
</dbReference>
<dbReference type="InterPro" id="IPR051321">
    <property type="entry name" value="PHA/PHB_synthase"/>
</dbReference>
<dbReference type="InterPro" id="IPR010963">
    <property type="entry name" value="PHA_synth_I"/>
</dbReference>
<evidence type="ECO:0000256" key="4">
    <source>
        <dbReference type="ARBA" id="ARBA00023315"/>
    </source>
</evidence>
<name>A0A369WRK1_9GAMM</name>
<dbReference type="InterPro" id="IPR029058">
    <property type="entry name" value="AB_hydrolase_fold"/>
</dbReference>
<dbReference type="NCBIfam" id="TIGR01838">
    <property type="entry name" value="PHA_synth_I"/>
    <property type="match status" value="1"/>
</dbReference>
<dbReference type="Pfam" id="PF07167">
    <property type="entry name" value="PhaC_N"/>
    <property type="match status" value="1"/>
</dbReference>
<evidence type="ECO:0000256" key="3">
    <source>
        <dbReference type="ARBA" id="ARBA00022679"/>
    </source>
</evidence>
<keyword evidence="3" id="KW-0808">Transferase</keyword>
<feature type="domain" description="Poly-beta-hydroxybutyrate polymerase N-terminal" evidence="5">
    <location>
        <begin position="85"/>
        <end position="251"/>
    </location>
</feature>
<dbReference type="PANTHER" id="PTHR36837:SF5">
    <property type="entry name" value="POLY-3-HYDROXYBUTYRATE SYNTHASE"/>
    <property type="match status" value="1"/>
</dbReference>
<dbReference type="RefSeq" id="WP_114693897.1">
    <property type="nucleotide sequence ID" value="NZ_QQOH01000001.1"/>
</dbReference>
<dbReference type="GO" id="GO:0016746">
    <property type="term" value="F:acyltransferase activity"/>
    <property type="evidence" value="ECO:0007669"/>
    <property type="project" value="UniProtKB-KW"/>
</dbReference>
<organism evidence="6 7">
    <name type="scientific">Motiliproteus coralliicola</name>
    <dbReference type="NCBI Taxonomy" id="2283196"/>
    <lineage>
        <taxon>Bacteria</taxon>
        <taxon>Pseudomonadati</taxon>
        <taxon>Pseudomonadota</taxon>
        <taxon>Gammaproteobacteria</taxon>
        <taxon>Oceanospirillales</taxon>
        <taxon>Oceanospirillaceae</taxon>
        <taxon>Motiliproteus</taxon>
    </lineage>
</organism>
<proteinExistence type="predicted"/>
<comment type="subcellular location">
    <subcellularLocation>
        <location evidence="1">Cytoplasm</location>
    </subcellularLocation>
</comment>
<comment type="caution">
    <text evidence="6">The sequence shown here is derived from an EMBL/GenBank/DDBJ whole genome shotgun (WGS) entry which is preliminary data.</text>
</comment>
<dbReference type="EMBL" id="QQOH01000001">
    <property type="protein sequence ID" value="RDE24312.1"/>
    <property type="molecule type" value="Genomic_DNA"/>
</dbReference>
<gene>
    <name evidence="6" type="primary">phaC</name>
    <name evidence="6" type="ORF">DV711_01605</name>
</gene>
<dbReference type="GO" id="GO:0005737">
    <property type="term" value="C:cytoplasm"/>
    <property type="evidence" value="ECO:0007669"/>
    <property type="project" value="UniProtKB-SubCell"/>
</dbReference>
<dbReference type="SUPFAM" id="SSF53474">
    <property type="entry name" value="alpha/beta-Hydrolases"/>
    <property type="match status" value="1"/>
</dbReference>
<dbReference type="PANTHER" id="PTHR36837">
    <property type="entry name" value="POLY(3-HYDROXYALKANOATE) POLYMERASE SUBUNIT PHAC"/>
    <property type="match status" value="1"/>
</dbReference>
<evidence type="ECO:0000313" key="6">
    <source>
        <dbReference type="EMBL" id="RDE24312.1"/>
    </source>
</evidence>
<reference evidence="6 7" key="1">
    <citation type="submission" date="2018-07" db="EMBL/GenBank/DDBJ databases">
        <title>Motiliproteus coralliicola sp. nov., a bacterium isolated from Coral.</title>
        <authorList>
            <person name="Wang G."/>
        </authorList>
    </citation>
    <scope>NUCLEOTIDE SEQUENCE [LARGE SCALE GENOMIC DNA]</scope>
    <source>
        <strain evidence="6 7">C34</strain>
    </source>
</reference>
<evidence type="ECO:0000256" key="1">
    <source>
        <dbReference type="ARBA" id="ARBA00004496"/>
    </source>
</evidence>
<evidence type="ECO:0000259" key="5">
    <source>
        <dbReference type="Pfam" id="PF07167"/>
    </source>
</evidence>